<dbReference type="EMBL" id="AFNV02000001">
    <property type="protein sequence ID" value="ERJ20913.1"/>
    <property type="molecule type" value="Genomic_DNA"/>
</dbReference>
<dbReference type="GO" id="GO:0003677">
    <property type="term" value="F:DNA binding"/>
    <property type="evidence" value="ECO:0007669"/>
    <property type="project" value="UniProtKB-KW"/>
</dbReference>
<comment type="caution">
    <text evidence="1">The sequence shown here is derived from an EMBL/GenBank/DDBJ whole genome shotgun (WGS) entry which is preliminary data.</text>
</comment>
<dbReference type="OrthoDB" id="7062584at2"/>
<dbReference type="SUPFAM" id="SSF50475">
    <property type="entry name" value="FMN-binding split barrel"/>
    <property type="match status" value="1"/>
</dbReference>
<dbReference type="Pfam" id="PF12900">
    <property type="entry name" value="Pyridox_ox_2"/>
    <property type="match status" value="1"/>
</dbReference>
<reference evidence="1 2" key="2">
    <citation type="journal article" date="2013" name="PLoS ONE">
        <title>INDIGO - INtegrated Data Warehouse of MIcrobial GenOmes with Examples from the Red Sea Extremophiles.</title>
        <authorList>
            <person name="Alam I."/>
            <person name="Antunes A."/>
            <person name="Kamau A.A."/>
            <person name="Ba Alawi W."/>
            <person name="Kalkatawi M."/>
            <person name="Stingl U."/>
            <person name="Bajic V.B."/>
        </authorList>
    </citation>
    <scope>NUCLEOTIDE SEQUENCE [LARGE SCALE GENOMIC DNA]</scope>
    <source>
        <strain evidence="1 2">E1L3A</strain>
    </source>
</reference>
<reference evidence="1 2" key="1">
    <citation type="journal article" date="2011" name="J. Bacteriol.">
        <title>Genome sequence of Salinisphaera shabanensis, a gammaproteobacterium from the harsh, variable environment of the brine-seawater interface of the Shaban Deep in the Red Sea.</title>
        <authorList>
            <person name="Antunes A."/>
            <person name="Alam I."/>
            <person name="Bajic V.B."/>
            <person name="Stingl U."/>
        </authorList>
    </citation>
    <scope>NUCLEOTIDE SEQUENCE [LARGE SCALE GENOMIC DNA]</scope>
    <source>
        <strain evidence="1 2">E1L3A</strain>
    </source>
</reference>
<evidence type="ECO:0000313" key="1">
    <source>
        <dbReference type="EMBL" id="ERJ20913.1"/>
    </source>
</evidence>
<dbReference type="eggNOG" id="COG3467">
    <property type="taxonomic scope" value="Bacteria"/>
</dbReference>
<dbReference type="STRING" id="1033802.SSPSH_000260"/>
<accession>U2G4A0</accession>
<keyword evidence="1" id="KW-0238">DNA-binding</keyword>
<dbReference type="AlphaFoldDB" id="U2G4A0"/>
<dbReference type="InterPro" id="IPR024747">
    <property type="entry name" value="Pyridox_Oxase-rel"/>
</dbReference>
<gene>
    <name evidence="1" type="ORF">SSPSH_000260</name>
</gene>
<protein>
    <submittedName>
        <fullName evidence="1">DNA-binding protein</fullName>
    </submittedName>
</protein>
<keyword evidence="2" id="KW-1185">Reference proteome</keyword>
<name>U2G4A0_9GAMM</name>
<dbReference type="InterPro" id="IPR012349">
    <property type="entry name" value="Split_barrel_FMN-bd"/>
</dbReference>
<organism evidence="1 2">
    <name type="scientific">Salinisphaera shabanensis E1L3A</name>
    <dbReference type="NCBI Taxonomy" id="1033802"/>
    <lineage>
        <taxon>Bacteria</taxon>
        <taxon>Pseudomonadati</taxon>
        <taxon>Pseudomonadota</taxon>
        <taxon>Gammaproteobacteria</taxon>
        <taxon>Salinisphaerales</taxon>
        <taxon>Salinisphaeraceae</taxon>
        <taxon>Salinisphaera</taxon>
    </lineage>
</organism>
<evidence type="ECO:0000313" key="2">
    <source>
        <dbReference type="Proteomes" id="UP000006242"/>
    </source>
</evidence>
<dbReference type="Proteomes" id="UP000006242">
    <property type="component" value="Unassembled WGS sequence"/>
</dbReference>
<proteinExistence type="predicted"/>
<dbReference type="Gene3D" id="2.30.110.10">
    <property type="entry name" value="Electron Transport, Fmn-binding Protein, Chain A"/>
    <property type="match status" value="1"/>
</dbReference>
<sequence>MSESSQPGRLSVLDTRTCLQLLRAHSVGRLAFNADPSPEVLPVNYIVDGDGIFVCTGPGAKHTAALAREPATFQVDGHDEQRGSAWSVMIRGTLDVVDKYDIEALRPQPLVGGKPEYLLCLSIYRITGRRIPPEAGWTLSSQVWRDRDASDLMG</sequence>
<dbReference type="RefSeq" id="WP_021031268.1">
    <property type="nucleotide sequence ID" value="NZ_AFNV02000001.1"/>
</dbReference>